<keyword evidence="6" id="KW-0009">Actin-binding</keyword>
<dbReference type="Gene3D" id="1.20.58.60">
    <property type="match status" value="3"/>
</dbReference>
<evidence type="ECO:0000256" key="6">
    <source>
        <dbReference type="ARBA" id="ARBA00023203"/>
    </source>
</evidence>
<dbReference type="GO" id="GO:0003779">
    <property type="term" value="F:actin binding"/>
    <property type="evidence" value="ECO:0007669"/>
    <property type="project" value="UniProtKB-KW"/>
</dbReference>
<dbReference type="InterPro" id="IPR001605">
    <property type="entry name" value="PH_dom-spectrin-type"/>
</dbReference>
<dbReference type="InterPro" id="IPR002017">
    <property type="entry name" value="Spectrin_repeat"/>
</dbReference>
<evidence type="ECO:0000313" key="10">
    <source>
        <dbReference type="Ensembl" id="ENSUMAP00000027035"/>
    </source>
</evidence>
<dbReference type="CDD" id="cd00176">
    <property type="entry name" value="SPEC"/>
    <property type="match status" value="2"/>
</dbReference>
<comment type="subcellular location">
    <subcellularLocation>
        <location evidence="1">Cytoplasm</location>
        <location evidence="1">Cytoskeleton</location>
    </subcellularLocation>
</comment>
<dbReference type="InterPro" id="IPR011993">
    <property type="entry name" value="PH-like_dom_sf"/>
</dbReference>
<evidence type="ECO:0000256" key="4">
    <source>
        <dbReference type="ARBA" id="ARBA00022490"/>
    </source>
</evidence>
<dbReference type="SUPFAM" id="SSF50729">
    <property type="entry name" value="PH domain-like"/>
    <property type="match status" value="1"/>
</dbReference>
<sequence length="552" mass="62173">MISRRQSQVDRLYVALKELGEERRVGLEQQYWLYQLSRQVDELEHWIAEKEVVAGSPELGQDFEHVTVLQEKFSEFANETGTAGRERLAAVNQMVDELIECGHTAAATMAEWKDGLNEAWAELLELMGTRAQLLAASRELHKFFSDARELQGQIEEKRRRLPRLTAPPEPRPSASSMQRTLRAFEHDLQLLVSQVRQLQEGAAQLRTVYAGEHAEAIASREQEVLQGWKELLAACEDARLHVSSTADALRFHSQARDLLSWMDGIASQIGAADKPRDVSSVEVLMNYHQGLKTELEARVPELTACQELGRSLLLNKSAMADEIQAQLDKLGTRKEEVSDKWDRHWEWLQQMLEVHQFAQEAVVADAWLTAQEPLLQSRELGSSVDEVEQLIRRHEAFRKAAAAWEERFSSLRRLTTVSTPDPAPATPTPIPPDVRQTQPALLQHEGFLLRKRELDANRKSSNRSWVSLYCVLSKGELGFYKDAKGPASGGTHGGEPLLSLHKATSEVASDYKKKKHVFKLQTQDGSEFLLQAKDEVRSGPFSSLSGPQELPG</sequence>
<dbReference type="FunFam" id="1.20.58.60:FF:000018">
    <property type="entry name" value="Spectrin beta chain"/>
    <property type="match status" value="1"/>
</dbReference>
<dbReference type="GO" id="GO:0005856">
    <property type="term" value="C:cytoskeleton"/>
    <property type="evidence" value="ECO:0007669"/>
    <property type="project" value="UniProtKB-SubCell"/>
</dbReference>
<reference evidence="10" key="1">
    <citation type="submission" date="2019-03" db="UniProtKB">
        <authorList>
            <consortium name="Ensembl"/>
        </authorList>
    </citation>
    <scope>IDENTIFICATION</scope>
</reference>
<dbReference type="SMART" id="SM00150">
    <property type="entry name" value="SPEC"/>
    <property type="match status" value="4"/>
</dbReference>
<dbReference type="Pfam" id="PF00435">
    <property type="entry name" value="Spectrin"/>
    <property type="match status" value="4"/>
</dbReference>
<dbReference type="PROSITE" id="PS50003">
    <property type="entry name" value="PH_DOMAIN"/>
    <property type="match status" value="1"/>
</dbReference>
<evidence type="ECO:0000256" key="2">
    <source>
        <dbReference type="ARBA" id="ARBA00006826"/>
    </source>
</evidence>
<dbReference type="SUPFAM" id="SSF46966">
    <property type="entry name" value="Spectrin repeat"/>
    <property type="match status" value="3"/>
</dbReference>
<dbReference type="FunFam" id="1.20.58.60:FF:000011">
    <property type="entry name" value="Spectrin beta chain"/>
    <property type="match status" value="1"/>
</dbReference>
<protein>
    <recommendedName>
        <fullName evidence="9">PH domain-containing protein</fullName>
    </recommendedName>
</protein>
<evidence type="ECO:0000256" key="7">
    <source>
        <dbReference type="ARBA" id="ARBA00023212"/>
    </source>
</evidence>
<evidence type="ECO:0000256" key="8">
    <source>
        <dbReference type="SAM" id="MobiDB-lite"/>
    </source>
</evidence>
<proteinExistence type="inferred from homology"/>
<dbReference type="Ensembl" id="ENSUMAT00000031971.1">
    <property type="protein sequence ID" value="ENSUMAP00000027035.1"/>
    <property type="gene ID" value="ENSUMAG00000019646.1"/>
</dbReference>
<dbReference type="GO" id="GO:0051693">
    <property type="term" value="P:actin filament capping"/>
    <property type="evidence" value="ECO:0007669"/>
    <property type="project" value="UniProtKB-KW"/>
</dbReference>
<keyword evidence="3" id="KW-0117">Actin capping</keyword>
<feature type="region of interest" description="Disordered" evidence="8">
    <location>
        <begin position="416"/>
        <end position="435"/>
    </location>
</feature>
<evidence type="ECO:0000256" key="5">
    <source>
        <dbReference type="ARBA" id="ARBA00022737"/>
    </source>
</evidence>
<keyword evidence="7" id="KW-0206">Cytoskeleton</keyword>
<comment type="similarity">
    <text evidence="2">Belongs to the spectrin family.</text>
</comment>
<dbReference type="PANTHER" id="PTHR11915">
    <property type="entry name" value="SPECTRIN/FILAMIN RELATED CYTOSKELETAL PROTEIN"/>
    <property type="match status" value="1"/>
</dbReference>
<dbReference type="GO" id="GO:0005737">
    <property type="term" value="C:cytoplasm"/>
    <property type="evidence" value="ECO:0007669"/>
    <property type="project" value="UniProtKB-ARBA"/>
</dbReference>
<keyword evidence="5" id="KW-0677">Repeat</keyword>
<dbReference type="GO" id="GO:0005543">
    <property type="term" value="F:phospholipid binding"/>
    <property type="evidence" value="ECO:0007669"/>
    <property type="project" value="InterPro"/>
</dbReference>
<evidence type="ECO:0000256" key="3">
    <source>
        <dbReference type="ARBA" id="ARBA00022467"/>
    </source>
</evidence>
<dbReference type="SMART" id="SM00233">
    <property type="entry name" value="PH"/>
    <property type="match status" value="1"/>
</dbReference>
<dbReference type="CDD" id="cd10571">
    <property type="entry name" value="PH_beta_spectrin"/>
    <property type="match status" value="1"/>
</dbReference>
<feature type="domain" description="PH" evidence="9">
    <location>
        <begin position="441"/>
        <end position="552"/>
    </location>
</feature>
<feature type="region of interest" description="Disordered" evidence="8">
    <location>
        <begin position="157"/>
        <end position="176"/>
    </location>
</feature>
<dbReference type="FunFam" id="1.20.58.60:FF:000019">
    <property type="entry name" value="Spectrin beta chain"/>
    <property type="match status" value="1"/>
</dbReference>
<evidence type="ECO:0000256" key="1">
    <source>
        <dbReference type="ARBA" id="ARBA00004245"/>
    </source>
</evidence>
<dbReference type="OMA" id="CRGCTPP"/>
<evidence type="ECO:0000259" key="9">
    <source>
        <dbReference type="PROSITE" id="PS50003"/>
    </source>
</evidence>
<dbReference type="InterPro" id="IPR001849">
    <property type="entry name" value="PH_domain"/>
</dbReference>
<accession>A0A452V0S0</accession>
<dbReference type="AlphaFoldDB" id="A0A452V0S0"/>
<dbReference type="PRINTS" id="PR00683">
    <property type="entry name" value="SPECTRINPH"/>
</dbReference>
<dbReference type="FunFam" id="2.30.29.30:FF:000024">
    <property type="entry name" value="Spectrin beta chain"/>
    <property type="match status" value="1"/>
</dbReference>
<dbReference type="InterPro" id="IPR018159">
    <property type="entry name" value="Spectrin/alpha-actinin"/>
</dbReference>
<dbReference type="Gene3D" id="2.30.29.30">
    <property type="entry name" value="Pleckstrin-homology domain (PH domain)/Phosphotyrosine-binding domain (PTB)"/>
    <property type="match status" value="1"/>
</dbReference>
<keyword evidence="4" id="KW-0963">Cytoplasm</keyword>
<feature type="compositionally biased region" description="Pro residues" evidence="8">
    <location>
        <begin position="421"/>
        <end position="432"/>
    </location>
</feature>
<organism evidence="10">
    <name type="scientific">Ursus maritimus</name>
    <name type="common">Polar bear</name>
    <name type="synonym">Thalarctos maritimus</name>
    <dbReference type="NCBI Taxonomy" id="29073"/>
    <lineage>
        <taxon>Eukaryota</taxon>
        <taxon>Metazoa</taxon>
        <taxon>Chordata</taxon>
        <taxon>Craniata</taxon>
        <taxon>Vertebrata</taxon>
        <taxon>Euteleostomi</taxon>
        <taxon>Mammalia</taxon>
        <taxon>Eutheria</taxon>
        <taxon>Laurasiatheria</taxon>
        <taxon>Carnivora</taxon>
        <taxon>Caniformia</taxon>
        <taxon>Ursidae</taxon>
        <taxon>Ursus</taxon>
    </lineage>
</organism>
<dbReference type="GeneTree" id="ENSGT00940000156343"/>
<dbReference type="GO" id="GO:0016020">
    <property type="term" value="C:membrane"/>
    <property type="evidence" value="ECO:0007669"/>
    <property type="project" value="UniProtKB-ARBA"/>
</dbReference>
<dbReference type="InterPro" id="IPR041681">
    <property type="entry name" value="PH_9"/>
</dbReference>
<dbReference type="Pfam" id="PF15410">
    <property type="entry name" value="PH_9"/>
    <property type="match status" value="1"/>
</dbReference>
<name>A0A452V0S0_URSMA</name>